<accession>A0AAU7WQI9</accession>
<dbReference type="EMBL" id="CP158490">
    <property type="protein sequence ID" value="XBY21945.1"/>
    <property type="molecule type" value="Genomic_DNA"/>
</dbReference>
<sequence length="84" mass="9113">MLNGIGGRSVAEAKQRLSHAEVMAWVAYRSKHGSLSVGFRVEQMGAIVAQQTNRLAGGQAELLDFMPSQARAPVDLDEAMDQWA</sequence>
<organism evidence="1">
    <name type="scientific">Pseudomonas sp. W17</name>
    <dbReference type="NCBI Taxonomy" id="3144407"/>
    <lineage>
        <taxon>Bacteria</taxon>
        <taxon>Pseudomonadati</taxon>
        <taxon>Pseudomonadota</taxon>
        <taxon>Gammaproteobacteria</taxon>
        <taxon>Pseudomonadales</taxon>
        <taxon>Pseudomonadaceae</taxon>
        <taxon>Pseudomonas</taxon>
    </lineage>
</organism>
<dbReference type="AlphaFoldDB" id="A0AAU7WQI9"/>
<evidence type="ECO:0000313" key="1">
    <source>
        <dbReference type="EMBL" id="XBY21945.1"/>
    </source>
</evidence>
<gene>
    <name evidence="1" type="ORF">ABCR88_20825</name>
</gene>
<reference evidence="1" key="1">
    <citation type="submission" date="2024-06" db="EMBL/GenBank/DDBJ databases">
        <authorList>
            <person name="Wu L."/>
        </authorList>
    </citation>
    <scope>NUCLEOTIDE SEQUENCE</scope>
    <source>
        <strain evidence="1">W17</strain>
    </source>
</reference>
<proteinExistence type="predicted"/>
<evidence type="ECO:0008006" key="2">
    <source>
        <dbReference type="Google" id="ProtNLM"/>
    </source>
</evidence>
<dbReference type="RefSeq" id="WP_350403366.1">
    <property type="nucleotide sequence ID" value="NZ_CP158490.1"/>
</dbReference>
<protein>
    <recommendedName>
        <fullName evidence="2">Phage protein</fullName>
    </recommendedName>
</protein>
<name>A0AAU7WQI9_9PSED</name>